<dbReference type="RefSeq" id="XP_005718694.1">
    <property type="nucleotide sequence ID" value="XM_005718637.1"/>
</dbReference>
<proteinExistence type="predicted"/>
<keyword evidence="3" id="KW-1185">Reference proteome</keyword>
<organism evidence="2 3">
    <name type="scientific">Chondrus crispus</name>
    <name type="common">Carrageen Irish moss</name>
    <name type="synonym">Polymorpha crispa</name>
    <dbReference type="NCBI Taxonomy" id="2769"/>
    <lineage>
        <taxon>Eukaryota</taxon>
        <taxon>Rhodophyta</taxon>
        <taxon>Florideophyceae</taxon>
        <taxon>Rhodymeniophycidae</taxon>
        <taxon>Gigartinales</taxon>
        <taxon>Gigartinaceae</taxon>
        <taxon>Chondrus</taxon>
    </lineage>
</organism>
<name>R7QL33_CHOCR</name>
<dbReference type="Proteomes" id="UP000012073">
    <property type="component" value="Unassembled WGS sequence"/>
</dbReference>
<reference evidence="3" key="1">
    <citation type="journal article" date="2013" name="Proc. Natl. Acad. Sci. U.S.A.">
        <title>Genome structure and metabolic features in the red seaweed Chondrus crispus shed light on evolution of the Archaeplastida.</title>
        <authorList>
            <person name="Collen J."/>
            <person name="Porcel B."/>
            <person name="Carre W."/>
            <person name="Ball S.G."/>
            <person name="Chaparro C."/>
            <person name="Tonon T."/>
            <person name="Barbeyron T."/>
            <person name="Michel G."/>
            <person name="Noel B."/>
            <person name="Valentin K."/>
            <person name="Elias M."/>
            <person name="Artiguenave F."/>
            <person name="Arun A."/>
            <person name="Aury J.M."/>
            <person name="Barbosa-Neto J.F."/>
            <person name="Bothwell J.H."/>
            <person name="Bouget F.Y."/>
            <person name="Brillet L."/>
            <person name="Cabello-Hurtado F."/>
            <person name="Capella-Gutierrez S."/>
            <person name="Charrier B."/>
            <person name="Cladiere L."/>
            <person name="Cock J.M."/>
            <person name="Coelho S.M."/>
            <person name="Colleoni C."/>
            <person name="Czjzek M."/>
            <person name="Da Silva C."/>
            <person name="Delage L."/>
            <person name="Denoeud F."/>
            <person name="Deschamps P."/>
            <person name="Dittami S.M."/>
            <person name="Gabaldon T."/>
            <person name="Gachon C.M."/>
            <person name="Groisillier A."/>
            <person name="Herve C."/>
            <person name="Jabbari K."/>
            <person name="Katinka M."/>
            <person name="Kloareg B."/>
            <person name="Kowalczyk N."/>
            <person name="Labadie K."/>
            <person name="Leblanc C."/>
            <person name="Lopez P.J."/>
            <person name="McLachlan D.H."/>
            <person name="Meslet-Cladiere L."/>
            <person name="Moustafa A."/>
            <person name="Nehr Z."/>
            <person name="Nyvall Collen P."/>
            <person name="Panaud O."/>
            <person name="Partensky F."/>
            <person name="Poulain J."/>
            <person name="Rensing S.A."/>
            <person name="Rousvoal S."/>
            <person name="Samson G."/>
            <person name="Symeonidi A."/>
            <person name="Weissenbach J."/>
            <person name="Zambounis A."/>
            <person name="Wincker P."/>
            <person name="Boyen C."/>
        </authorList>
    </citation>
    <scope>NUCLEOTIDE SEQUENCE [LARGE SCALE GENOMIC DNA]</scope>
    <source>
        <strain evidence="3">cv. Stackhouse</strain>
    </source>
</reference>
<feature type="compositionally biased region" description="Polar residues" evidence="1">
    <location>
        <begin position="86"/>
        <end position="97"/>
    </location>
</feature>
<dbReference type="AlphaFoldDB" id="R7QL33"/>
<evidence type="ECO:0000313" key="3">
    <source>
        <dbReference type="Proteomes" id="UP000012073"/>
    </source>
</evidence>
<dbReference type="KEGG" id="ccp:CHC_T00006220001"/>
<gene>
    <name evidence="2" type="ORF">CHC_T00006220001</name>
</gene>
<accession>R7QL33</accession>
<protein>
    <submittedName>
        <fullName evidence="2">Uncharacterized protein</fullName>
    </submittedName>
</protein>
<dbReference type="OrthoDB" id="5632at2759"/>
<evidence type="ECO:0000256" key="1">
    <source>
        <dbReference type="SAM" id="MobiDB-lite"/>
    </source>
</evidence>
<dbReference type="GeneID" id="17326406"/>
<dbReference type="EMBL" id="HG001967">
    <property type="protein sequence ID" value="CDF38789.1"/>
    <property type="molecule type" value="Genomic_DNA"/>
</dbReference>
<dbReference type="STRING" id="2769.R7QL33"/>
<sequence>MDPYEAVGWIRALRRGAINARQLAFLQHYTPRPLHIPNHTRPRSRSRSGALVGALWPTLKGARPFRPRSPQSGKHLNAHPFPLQPSRFSNVLAQSRS</sequence>
<evidence type="ECO:0000313" key="2">
    <source>
        <dbReference type="EMBL" id="CDF38789.1"/>
    </source>
</evidence>
<feature type="region of interest" description="Disordered" evidence="1">
    <location>
        <begin position="61"/>
        <end position="97"/>
    </location>
</feature>
<dbReference type="Gramene" id="CDF38789">
    <property type="protein sequence ID" value="CDF38789"/>
    <property type="gene ID" value="CHC_T00006220001"/>
</dbReference>